<reference evidence="3 4" key="1">
    <citation type="journal article" date="2018" name="Elife">
        <title>Discovery and characterization of a prevalent human gut bacterial enzyme sufficient for the inactivation of a family of plant toxins.</title>
        <authorList>
            <person name="Koppel N."/>
            <person name="Bisanz J.E."/>
            <person name="Pandelia M.E."/>
            <person name="Turnbaugh P.J."/>
            <person name="Balskus E.P."/>
        </authorList>
    </citation>
    <scope>NUCLEOTIDE SEQUENCE [LARGE SCALE GENOMIC DNA]</scope>
    <source>
        <strain evidence="3 4">MR1 #12</strain>
    </source>
</reference>
<dbReference type="RefSeq" id="WP_114516530.1">
    <property type="nucleotide sequence ID" value="NZ_CP089333.1"/>
</dbReference>
<feature type="compositionally biased region" description="Basic and acidic residues" evidence="1">
    <location>
        <begin position="381"/>
        <end position="402"/>
    </location>
</feature>
<dbReference type="EMBL" id="PPTX01000014">
    <property type="protein sequence ID" value="RDB78767.1"/>
    <property type="molecule type" value="Genomic_DNA"/>
</dbReference>
<protein>
    <submittedName>
        <fullName evidence="3">Relaxase</fullName>
    </submittedName>
</protein>
<dbReference type="AlphaFoldDB" id="A0A369MT62"/>
<proteinExistence type="predicted"/>
<name>A0A369MT62_EGGLN</name>
<organism evidence="3 4">
    <name type="scientific">Eggerthella lenta</name>
    <name type="common">Eubacterium lentum</name>
    <dbReference type="NCBI Taxonomy" id="84112"/>
    <lineage>
        <taxon>Bacteria</taxon>
        <taxon>Bacillati</taxon>
        <taxon>Actinomycetota</taxon>
        <taxon>Coriobacteriia</taxon>
        <taxon>Eggerthellales</taxon>
        <taxon>Eggerthellaceae</taxon>
        <taxon>Eggerthella</taxon>
    </lineage>
</organism>
<dbReference type="InterPro" id="IPR005094">
    <property type="entry name" value="Endonuclease_MobA/VirD2"/>
</dbReference>
<dbReference type="Pfam" id="PF03432">
    <property type="entry name" value="Relaxase"/>
    <property type="match status" value="1"/>
</dbReference>
<feature type="domain" description="MobA/VirD2-like nuclease" evidence="2">
    <location>
        <begin position="42"/>
        <end position="158"/>
    </location>
</feature>
<evidence type="ECO:0000259" key="2">
    <source>
        <dbReference type="Pfam" id="PF03432"/>
    </source>
</evidence>
<gene>
    <name evidence="3" type="ORF">C1872_09810</name>
</gene>
<evidence type="ECO:0000256" key="1">
    <source>
        <dbReference type="SAM" id="MobiDB-lite"/>
    </source>
</evidence>
<accession>A0A369MT62</accession>
<evidence type="ECO:0000313" key="4">
    <source>
        <dbReference type="Proteomes" id="UP000253752"/>
    </source>
</evidence>
<dbReference type="Proteomes" id="UP000253752">
    <property type="component" value="Unassembled WGS sequence"/>
</dbReference>
<feature type="region of interest" description="Disordered" evidence="1">
    <location>
        <begin position="356"/>
        <end position="402"/>
    </location>
</feature>
<sequence>MPVVKPISGHTGCGGIMRYLTRGGRALAVDLANLSWSPEHPCGFRDWAEEMDFTRVAYGNHTPWKGRPARTYKHYVLSPDPRDGISLEALRDLARAWVAENFAGFQAAVVYHDDNEGGVMHAHVVVNNTNLETGARLQDPAPRELMRSAQRLAEERGLSFFADGPGEGAAPLLAARGTRGRERVHFRRAERELAERGAYSWVADIRARVTVARRVARDEADFVAALSELGVEVSGAAPGNGAADWVYALSGEGARRIRGENLGTSFGRRSVLQELALRSSPRRADAIREIARNAVAVDDLDDLRRLADALDAFSREGIRSLADCEARIGALEAAGDFGAMERLAGLRDYAEAKGLLPERAATRRRRPAPDDGSPRTGAARRRGEDARRPDVGGGRGREGRER</sequence>
<evidence type="ECO:0000313" key="3">
    <source>
        <dbReference type="EMBL" id="RDB78767.1"/>
    </source>
</evidence>
<comment type="caution">
    <text evidence="3">The sequence shown here is derived from an EMBL/GenBank/DDBJ whole genome shotgun (WGS) entry which is preliminary data.</text>
</comment>